<dbReference type="Proteomes" id="UP000479000">
    <property type="component" value="Unassembled WGS sequence"/>
</dbReference>
<feature type="domain" description="GIY-YIG" evidence="1">
    <location>
        <begin position="157"/>
        <end position="238"/>
    </location>
</feature>
<evidence type="ECO:0000313" key="3">
    <source>
        <dbReference type="Proteomes" id="UP000479000"/>
    </source>
</evidence>
<evidence type="ECO:0000313" key="2">
    <source>
        <dbReference type="EMBL" id="CAB0009313.1"/>
    </source>
</evidence>
<reference evidence="2 3" key="1">
    <citation type="submission" date="2020-02" db="EMBL/GenBank/DDBJ databases">
        <authorList>
            <person name="Ferguson B K."/>
        </authorList>
    </citation>
    <scope>NUCLEOTIDE SEQUENCE [LARGE SCALE GENOMIC DNA]</scope>
</reference>
<dbReference type="PROSITE" id="PS50164">
    <property type="entry name" value="GIY_YIG"/>
    <property type="match status" value="2"/>
</dbReference>
<feature type="domain" description="GIY-YIG" evidence="1">
    <location>
        <begin position="30"/>
        <end position="111"/>
    </location>
</feature>
<dbReference type="AlphaFoldDB" id="A0A6H5GXH8"/>
<keyword evidence="3" id="KW-1185">Reference proteome</keyword>
<proteinExistence type="predicted"/>
<sequence>MESTGLQPCNKSRCKTCAMVYCNGTANCRTSFVVYKLGCRFCNAFYVGKTSCPLNKRVNVYRSRTKEGANESLSQHAIKHGKDFDECFSVRVLQRLREGQATKLHLEEKEQIKKLVAFKPPGLNTCKTCAMVYQGTEYSSPNTEIIYRVNGTANCQTSFVVYKLRCRFCNAFYVGKTSCPLNKRVNVYRSRTKAGANESVSQHAIKHGKDFDECFFVRVLQRLREGQATKLHLEEKEQIKKLVAFKPPGLNTYR</sequence>
<dbReference type="InterPro" id="IPR035901">
    <property type="entry name" value="GIY-YIG_endonuc_sf"/>
</dbReference>
<organism evidence="2 3">
    <name type="scientific">Nesidiocoris tenuis</name>
    <dbReference type="NCBI Taxonomy" id="355587"/>
    <lineage>
        <taxon>Eukaryota</taxon>
        <taxon>Metazoa</taxon>
        <taxon>Ecdysozoa</taxon>
        <taxon>Arthropoda</taxon>
        <taxon>Hexapoda</taxon>
        <taxon>Insecta</taxon>
        <taxon>Pterygota</taxon>
        <taxon>Neoptera</taxon>
        <taxon>Paraneoptera</taxon>
        <taxon>Hemiptera</taxon>
        <taxon>Heteroptera</taxon>
        <taxon>Panheteroptera</taxon>
        <taxon>Cimicomorpha</taxon>
        <taxon>Miridae</taxon>
        <taxon>Dicyphina</taxon>
        <taxon>Nesidiocoris</taxon>
    </lineage>
</organism>
<dbReference type="EMBL" id="CADCXU010021678">
    <property type="protein sequence ID" value="CAB0009313.1"/>
    <property type="molecule type" value="Genomic_DNA"/>
</dbReference>
<gene>
    <name evidence="2" type="ORF">NTEN_LOCUS14471</name>
</gene>
<dbReference type="InterPro" id="IPR000305">
    <property type="entry name" value="GIY-YIG_endonuc"/>
</dbReference>
<dbReference type="OrthoDB" id="8957441at2759"/>
<evidence type="ECO:0000259" key="1">
    <source>
        <dbReference type="PROSITE" id="PS50164"/>
    </source>
</evidence>
<dbReference type="Gene3D" id="3.40.1440.10">
    <property type="entry name" value="GIY-YIG endonuclease"/>
    <property type="match status" value="2"/>
</dbReference>
<dbReference type="SUPFAM" id="SSF82771">
    <property type="entry name" value="GIY-YIG endonuclease"/>
    <property type="match status" value="2"/>
</dbReference>
<protein>
    <recommendedName>
        <fullName evidence="1">GIY-YIG domain-containing protein</fullName>
    </recommendedName>
</protein>
<name>A0A6H5GXH8_9HEMI</name>
<accession>A0A6H5GXH8</accession>